<dbReference type="GO" id="GO:0000160">
    <property type="term" value="P:phosphorelay signal transduction system"/>
    <property type="evidence" value="ECO:0007669"/>
    <property type="project" value="InterPro"/>
</dbReference>
<organism evidence="7 8">
    <name type="scientific">Beggiatoa alba B18LD</name>
    <dbReference type="NCBI Taxonomy" id="395493"/>
    <lineage>
        <taxon>Bacteria</taxon>
        <taxon>Pseudomonadati</taxon>
        <taxon>Pseudomonadota</taxon>
        <taxon>Gammaproteobacteria</taxon>
        <taxon>Thiotrichales</taxon>
        <taxon>Thiotrichaceae</taxon>
        <taxon>Beggiatoa</taxon>
    </lineage>
</organism>
<dbReference type="CDD" id="cd01949">
    <property type="entry name" value="GGDEF"/>
    <property type="match status" value="1"/>
</dbReference>
<sequence length="324" mass="36325">MDSSSPHLNKDVTQKDNILIVDDTLPNLRLLSNMLNEQGYKVRGVTNGKSALTAIHLSPPDLILLDINIPDMNGYEVCEHLKADEQTRDIPVIFISAMHDIIDKVKAFSIGGVDYITKPFHVDEVLARVRTHLTIRHLQKRLEQANQELYRQATLDGLTQIANRRRFDDYLKQTWQQMVYQHKSMALILADIDYFKAYNDTYGHLQGDDCLKQVAQSIESAVHRSTDLVARYGGEEFAVILPDTEKTGALHIAKQIQAKLQTLALPHSKSSVSQLLTLSIGVASILPQGDSANPNTGVNLLIQKTDNALYQAKSVGRNCIQWMD</sequence>
<dbReference type="GO" id="GO:0005886">
    <property type="term" value="C:plasma membrane"/>
    <property type="evidence" value="ECO:0007669"/>
    <property type="project" value="TreeGrafter"/>
</dbReference>
<dbReference type="InterPro" id="IPR000160">
    <property type="entry name" value="GGDEF_dom"/>
</dbReference>
<comment type="cofactor">
    <cofactor evidence="1">
        <name>Mg(2+)</name>
        <dbReference type="ChEBI" id="CHEBI:18420"/>
    </cofactor>
</comment>
<evidence type="ECO:0000256" key="4">
    <source>
        <dbReference type="PROSITE-ProRule" id="PRU00169"/>
    </source>
</evidence>
<gene>
    <name evidence="7" type="ORF">BegalDRAFT_1079</name>
</gene>
<dbReference type="SUPFAM" id="SSF55073">
    <property type="entry name" value="Nucleotide cyclase"/>
    <property type="match status" value="1"/>
</dbReference>
<proteinExistence type="predicted"/>
<dbReference type="eggNOG" id="COG3706">
    <property type="taxonomic scope" value="Bacteria"/>
</dbReference>
<dbReference type="Pfam" id="PF00990">
    <property type="entry name" value="GGDEF"/>
    <property type="match status" value="1"/>
</dbReference>
<dbReference type="PROSITE" id="PS50887">
    <property type="entry name" value="GGDEF"/>
    <property type="match status" value="1"/>
</dbReference>
<dbReference type="EMBL" id="JH600070">
    <property type="protein sequence ID" value="EIJ41982.1"/>
    <property type="molecule type" value="Genomic_DNA"/>
</dbReference>
<evidence type="ECO:0000256" key="2">
    <source>
        <dbReference type="ARBA" id="ARBA00012528"/>
    </source>
</evidence>
<dbReference type="InterPro" id="IPR001789">
    <property type="entry name" value="Sig_transdc_resp-reg_receiver"/>
</dbReference>
<dbReference type="GO" id="GO:0043709">
    <property type="term" value="P:cell adhesion involved in single-species biofilm formation"/>
    <property type="evidence" value="ECO:0007669"/>
    <property type="project" value="TreeGrafter"/>
</dbReference>
<dbReference type="PANTHER" id="PTHR45138">
    <property type="entry name" value="REGULATORY COMPONENTS OF SENSORY TRANSDUCTION SYSTEM"/>
    <property type="match status" value="1"/>
</dbReference>
<dbReference type="InterPro" id="IPR011006">
    <property type="entry name" value="CheY-like_superfamily"/>
</dbReference>
<dbReference type="PROSITE" id="PS50110">
    <property type="entry name" value="RESPONSE_REGULATORY"/>
    <property type="match status" value="1"/>
</dbReference>
<dbReference type="Gene3D" id="6.10.250.690">
    <property type="match status" value="1"/>
</dbReference>
<dbReference type="PANTHER" id="PTHR45138:SF9">
    <property type="entry name" value="DIGUANYLATE CYCLASE DGCM-RELATED"/>
    <property type="match status" value="1"/>
</dbReference>
<dbReference type="AlphaFoldDB" id="I3CED9"/>
<dbReference type="InterPro" id="IPR050469">
    <property type="entry name" value="Diguanylate_Cyclase"/>
</dbReference>
<dbReference type="Gene3D" id="3.30.70.270">
    <property type="match status" value="1"/>
</dbReference>
<feature type="domain" description="GGDEF" evidence="6">
    <location>
        <begin position="183"/>
        <end position="324"/>
    </location>
</feature>
<dbReference type="NCBIfam" id="TIGR00254">
    <property type="entry name" value="GGDEF"/>
    <property type="match status" value="1"/>
</dbReference>
<keyword evidence="4" id="KW-0597">Phosphoprotein</keyword>
<dbReference type="FunFam" id="3.30.70.270:FF:000001">
    <property type="entry name" value="Diguanylate cyclase domain protein"/>
    <property type="match status" value="1"/>
</dbReference>
<keyword evidence="8" id="KW-1185">Reference proteome</keyword>
<dbReference type="EC" id="2.7.7.65" evidence="2"/>
<feature type="modified residue" description="4-aspartylphosphate" evidence="4">
    <location>
        <position position="66"/>
    </location>
</feature>
<dbReference type="Gene3D" id="3.40.50.2300">
    <property type="match status" value="1"/>
</dbReference>
<dbReference type="STRING" id="395493.BegalDRAFT_1079"/>
<dbReference type="CDD" id="cd19920">
    <property type="entry name" value="REC_PA4781-like"/>
    <property type="match status" value="1"/>
</dbReference>
<dbReference type="Proteomes" id="UP000005744">
    <property type="component" value="Unassembled WGS sequence"/>
</dbReference>
<reference evidence="7 8" key="1">
    <citation type="submission" date="2011-11" db="EMBL/GenBank/DDBJ databases">
        <title>Improved High-Quality Draft sequence of Beggiatoa alba B18lD.</title>
        <authorList>
            <consortium name="US DOE Joint Genome Institute"/>
            <person name="Lucas S."/>
            <person name="Han J."/>
            <person name="Lapidus A."/>
            <person name="Cheng J.-F."/>
            <person name="Goodwin L."/>
            <person name="Pitluck S."/>
            <person name="Peters L."/>
            <person name="Mikhailova N."/>
            <person name="Held B."/>
            <person name="Detter J.C."/>
            <person name="Han C."/>
            <person name="Tapia R."/>
            <person name="Land M."/>
            <person name="Hauser L."/>
            <person name="Kyrpides N."/>
            <person name="Ivanova N."/>
            <person name="Pagani I."/>
            <person name="Samuel K."/>
            <person name="Teske A."/>
            <person name="Mueller J."/>
            <person name="Woyke T."/>
        </authorList>
    </citation>
    <scope>NUCLEOTIDE SEQUENCE [LARGE SCALE GENOMIC DNA]</scope>
    <source>
        <strain evidence="7 8">B18LD</strain>
    </source>
</reference>
<dbReference type="OrthoDB" id="9812260at2"/>
<evidence type="ECO:0000313" key="8">
    <source>
        <dbReference type="Proteomes" id="UP000005744"/>
    </source>
</evidence>
<evidence type="ECO:0000259" key="5">
    <source>
        <dbReference type="PROSITE" id="PS50110"/>
    </source>
</evidence>
<feature type="domain" description="Response regulatory" evidence="5">
    <location>
        <begin position="17"/>
        <end position="133"/>
    </location>
</feature>
<dbReference type="SUPFAM" id="SSF52172">
    <property type="entry name" value="CheY-like"/>
    <property type="match status" value="1"/>
</dbReference>
<evidence type="ECO:0000256" key="1">
    <source>
        <dbReference type="ARBA" id="ARBA00001946"/>
    </source>
</evidence>
<dbReference type="HOGENOM" id="CLU_000445_11_28_6"/>
<evidence type="ECO:0000256" key="3">
    <source>
        <dbReference type="ARBA" id="ARBA00034247"/>
    </source>
</evidence>
<evidence type="ECO:0000259" key="6">
    <source>
        <dbReference type="PROSITE" id="PS50887"/>
    </source>
</evidence>
<dbReference type="SMART" id="SM00267">
    <property type="entry name" value="GGDEF"/>
    <property type="match status" value="1"/>
</dbReference>
<name>I3CED9_9GAMM</name>
<comment type="catalytic activity">
    <reaction evidence="3">
        <text>2 GTP = 3',3'-c-di-GMP + 2 diphosphate</text>
        <dbReference type="Rhea" id="RHEA:24898"/>
        <dbReference type="ChEBI" id="CHEBI:33019"/>
        <dbReference type="ChEBI" id="CHEBI:37565"/>
        <dbReference type="ChEBI" id="CHEBI:58805"/>
        <dbReference type="EC" id="2.7.7.65"/>
    </reaction>
</comment>
<protein>
    <recommendedName>
        <fullName evidence="2">diguanylate cyclase</fullName>
        <ecNumber evidence="2">2.7.7.65</ecNumber>
    </recommendedName>
</protein>
<dbReference type="GO" id="GO:1902201">
    <property type="term" value="P:negative regulation of bacterial-type flagellum-dependent cell motility"/>
    <property type="evidence" value="ECO:0007669"/>
    <property type="project" value="TreeGrafter"/>
</dbReference>
<dbReference type="InterPro" id="IPR029787">
    <property type="entry name" value="Nucleotide_cyclase"/>
</dbReference>
<dbReference type="InterPro" id="IPR043128">
    <property type="entry name" value="Rev_trsase/Diguanyl_cyclase"/>
</dbReference>
<dbReference type="GO" id="GO:0052621">
    <property type="term" value="F:diguanylate cyclase activity"/>
    <property type="evidence" value="ECO:0007669"/>
    <property type="project" value="UniProtKB-EC"/>
</dbReference>
<dbReference type="Pfam" id="PF00072">
    <property type="entry name" value="Response_reg"/>
    <property type="match status" value="1"/>
</dbReference>
<dbReference type="SMART" id="SM00448">
    <property type="entry name" value="REC"/>
    <property type="match status" value="1"/>
</dbReference>
<dbReference type="RefSeq" id="WP_002684428.1">
    <property type="nucleotide sequence ID" value="NZ_JH600070.1"/>
</dbReference>
<accession>I3CED9</accession>
<evidence type="ECO:0000313" key="7">
    <source>
        <dbReference type="EMBL" id="EIJ41982.1"/>
    </source>
</evidence>